<feature type="region of interest" description="Disordered" evidence="1">
    <location>
        <begin position="816"/>
        <end position="842"/>
    </location>
</feature>
<keyword evidence="3" id="KW-0540">Nuclease</keyword>
<name>A0ABQ5JIP2_9LACO</name>
<sequence length="1474" mass="169546">MPSNFEFLKLNFDEELQKLYPLAHEIEVNYEDEAYSSVIRAVRPAAEHAARLVADQHFYDGEIRDSFNDVLRWLKQQQIIPRNILELFYDLKSKGNQSSHNALTQFTKNEALDSLREIYAVLIWLVNQEYEQNVVANFREPVKEKQYQTMAERKMIYVQTADNEDGDWPAYEGLEKIGEASASADEMEADWRPNSQYLRSVADKRIRQYMKTAGVPYLVEWTELAWNKNKKEWFHDYDVHEVLKRSNYEPSGKVTGNEWYQVDLQTAKAAIKAVKNGQESIAGPKVEDKIELRLEQKDAVSRTRKIFKKPGKMLWNAKMRFGKTVTALELIKEEEYQKVLIMTHRPVVSDSWFEDFGKMKMKDAGYQYGSKEKGETLANLVKSESSFIYFASIQDLRGSTAAGGKQGDKNELIFDTKWDLVIIDEAHEGTKTDLAHNVLDLVTNKETRTLELSGTPFNLIDDYDEDHVYTWDYVMEQNEKLKWNAEYPNEKNPYEKLPKVSMYTFAMKNRQYLDESKSFNFKEFFRTEEDGTFTHENDVNNFLNEITKQDSQTNYPYSTQAFRDELRHTLWLVPGVKEAKALTDLLRKHPVFGKEYKIINIVDNDTRDDVESAEKHDRGQSDVNRVREVITDKPYETKTITITVRRLTTGVNVPEWTAIMFLNNTTSAMQYLQAAFRAQTPYSDQNGMKENCYIFDFAPDRALTVMAESTSLSTGAGKLVSSEQREQMGKLLNFLPIIGAEGNGMNEFKVDSLLTKIKRVYAEKAVRSGFDDDSLYSDELLKLDEADVSQFKDLQAIIGSTKKTKVENKVDVNHQGLTDEEYEQATKGKRKKKRERSPEEKAAIEHMNSLKKQKKTMISVLRGISIRIPLMIYGMKTDLTDDITIDKFVNLVDDQSWQEFMPQGVTKGEFAKFKKYYDPQVFIEAGRIIRNKVKELDRMSPNQRTEELALIFGTFKNPDKETVLTPWNVVNRHLASTIGGLSFYDENFETMRDGNTPLNHWVETAETKEVFKPDTKILEINSKTGLYPLYAAASLFSQAFDKLNSDRAGKFTAKDEDDLWQEILKKNIYVVAKTPMAKTIAERTLAGYRNFKVNVQFIDGIVETAKENIEVATQKVKEAFNDMKFDVVIGNPPYQEETAKKETANGQKTMTNVFQHFQVLADNLAIKYTSLIYPGGRWIHQSGKGMKKFGLNQINDPNLATIIYYPDAAEIFKSVAIPDGISIVFKDKSKNKKSFKYIYIQGSKKIVKEIKAPGEKLLPLNPNDMSISIKIDNFVKENKLDFLSNSIFPRNLFGIESDFVEKNPQLVRSMSENSTFNRETEIKLFTNDKAGKSGRAKWFIANREIIEENKNLISEFQVIVSSANAGGQKRDNQISIVDNYSAFGRSRLALKSFNTKKEAQNFLKYANSNLIKFAFLLTDESLSSLAKSVPDILDYTKQNSIIDFEKDIDEQFVKILSLTDSEIEHITQRLKNVR</sequence>
<dbReference type="SUPFAM" id="SSF52540">
    <property type="entry name" value="P-loop containing nucleoside triphosphate hydrolases"/>
    <property type="match status" value="2"/>
</dbReference>
<keyword evidence="3" id="KW-0255">Endonuclease</keyword>
<gene>
    <name evidence="3" type="ORF">LPAF129_02760</name>
</gene>
<dbReference type="RefSeq" id="WP_244054282.1">
    <property type="nucleotide sequence ID" value="NZ_BQXH01000002.1"/>
</dbReference>
<dbReference type="Gene3D" id="3.40.50.300">
    <property type="entry name" value="P-loop containing nucleotide triphosphate hydrolases"/>
    <property type="match status" value="2"/>
</dbReference>
<dbReference type="EMBL" id="BQXH01000002">
    <property type="protein sequence ID" value="GKS80591.1"/>
    <property type="molecule type" value="Genomic_DNA"/>
</dbReference>
<proteinExistence type="predicted"/>
<evidence type="ECO:0000256" key="1">
    <source>
        <dbReference type="SAM" id="MobiDB-lite"/>
    </source>
</evidence>
<dbReference type="SUPFAM" id="SSF53335">
    <property type="entry name" value="S-adenosyl-L-methionine-dependent methyltransferases"/>
    <property type="match status" value="1"/>
</dbReference>
<dbReference type="PANTHER" id="PTHR47396">
    <property type="entry name" value="TYPE I RESTRICTION ENZYME ECOKI R PROTEIN"/>
    <property type="match status" value="1"/>
</dbReference>
<protein>
    <submittedName>
        <fullName evidence="3">Restriction endonuclease</fullName>
    </submittedName>
</protein>
<keyword evidence="3" id="KW-0378">Hydrolase</keyword>
<dbReference type="InterPro" id="IPR029063">
    <property type="entry name" value="SAM-dependent_MTases_sf"/>
</dbReference>
<evidence type="ECO:0000259" key="2">
    <source>
        <dbReference type="PROSITE" id="PS51192"/>
    </source>
</evidence>
<dbReference type="Pfam" id="PF07669">
    <property type="entry name" value="Eco57I"/>
    <property type="match status" value="1"/>
</dbReference>
<dbReference type="PROSITE" id="PS51192">
    <property type="entry name" value="HELICASE_ATP_BIND_1"/>
    <property type="match status" value="1"/>
</dbReference>
<dbReference type="InterPro" id="IPR002052">
    <property type="entry name" value="DNA_methylase_N6_adenine_CS"/>
</dbReference>
<dbReference type="Pfam" id="PF04851">
    <property type="entry name" value="ResIII"/>
    <property type="match status" value="1"/>
</dbReference>
<dbReference type="PANTHER" id="PTHR47396:SF1">
    <property type="entry name" value="ATP-DEPENDENT HELICASE IRC3-RELATED"/>
    <property type="match status" value="1"/>
</dbReference>
<keyword evidence="4" id="KW-1185">Reference proteome</keyword>
<comment type="caution">
    <text evidence="3">The sequence shown here is derived from an EMBL/GenBank/DDBJ whole genome shotgun (WGS) entry which is preliminary data.</text>
</comment>
<evidence type="ECO:0000313" key="4">
    <source>
        <dbReference type="Proteomes" id="UP001055149"/>
    </source>
</evidence>
<dbReference type="InterPro" id="IPR027417">
    <property type="entry name" value="P-loop_NTPase"/>
</dbReference>
<dbReference type="SMART" id="SM00487">
    <property type="entry name" value="DEXDc"/>
    <property type="match status" value="1"/>
</dbReference>
<dbReference type="GO" id="GO:0004519">
    <property type="term" value="F:endonuclease activity"/>
    <property type="evidence" value="ECO:0007669"/>
    <property type="project" value="UniProtKB-KW"/>
</dbReference>
<dbReference type="InterPro" id="IPR050742">
    <property type="entry name" value="Helicase_Restrict-Modif_Enz"/>
</dbReference>
<reference evidence="3" key="1">
    <citation type="journal article" date="2022" name="Int. J. Syst. Evol. Microbiol.">
        <title>A novel species of lactic acid bacteria, Ligilactobacillus pabuli sp. nov., isolated from alfalfa silage.</title>
        <authorList>
            <person name="Tohno M."/>
            <person name="Tanizawa Y."/>
            <person name="Sawada H."/>
            <person name="Sakamoto M."/>
            <person name="Ohkuma M."/>
            <person name="Kobayashi H."/>
        </authorList>
    </citation>
    <scope>NUCLEOTIDE SEQUENCE</scope>
    <source>
        <strain evidence="3">AF129</strain>
    </source>
</reference>
<dbReference type="InterPro" id="IPR014001">
    <property type="entry name" value="Helicase_ATP-bd"/>
</dbReference>
<dbReference type="Gene3D" id="3.40.50.150">
    <property type="entry name" value="Vaccinia Virus protein VP39"/>
    <property type="match status" value="1"/>
</dbReference>
<evidence type="ECO:0000313" key="3">
    <source>
        <dbReference type="EMBL" id="GKS80591.1"/>
    </source>
</evidence>
<feature type="domain" description="Helicase ATP-binding" evidence="2">
    <location>
        <begin position="304"/>
        <end position="474"/>
    </location>
</feature>
<dbReference type="Proteomes" id="UP001055149">
    <property type="component" value="Unassembled WGS sequence"/>
</dbReference>
<dbReference type="InterPro" id="IPR011639">
    <property type="entry name" value="MethylTrfase_TaqI-like_dom"/>
</dbReference>
<organism evidence="3 4">
    <name type="scientific">Ligilactobacillus pabuli</name>
    <dbReference type="NCBI Taxonomy" id="2886039"/>
    <lineage>
        <taxon>Bacteria</taxon>
        <taxon>Bacillati</taxon>
        <taxon>Bacillota</taxon>
        <taxon>Bacilli</taxon>
        <taxon>Lactobacillales</taxon>
        <taxon>Lactobacillaceae</taxon>
        <taxon>Ligilactobacillus</taxon>
    </lineage>
</organism>
<accession>A0ABQ5JIP2</accession>
<dbReference type="PROSITE" id="PS00092">
    <property type="entry name" value="N6_MTASE"/>
    <property type="match status" value="1"/>
</dbReference>
<dbReference type="InterPro" id="IPR006935">
    <property type="entry name" value="Helicase/UvrB_N"/>
</dbReference>